<proteinExistence type="predicted"/>
<dbReference type="SUPFAM" id="SSF81383">
    <property type="entry name" value="F-box domain"/>
    <property type="match status" value="1"/>
</dbReference>
<dbReference type="OrthoDB" id="634193at2759"/>
<reference evidence="1" key="2">
    <citation type="submission" date="2018-10" db="UniProtKB">
        <authorList>
            <consortium name="EnsemblPlants"/>
        </authorList>
    </citation>
    <scope>IDENTIFICATION</scope>
</reference>
<dbReference type="PANTHER" id="PTHR34223:SF59">
    <property type="entry name" value="F-BOX DOMAIN-CONTAINING PROTEIN"/>
    <property type="match status" value="1"/>
</dbReference>
<dbReference type="PANTHER" id="PTHR34223">
    <property type="entry name" value="OS11G0201299 PROTEIN"/>
    <property type="match status" value="1"/>
</dbReference>
<accession>A0A3B6PU97</accession>
<dbReference type="Proteomes" id="UP000019116">
    <property type="component" value="Chromosome 6B"/>
</dbReference>
<name>A0A3B6PU97_WHEAT</name>
<dbReference type="Gramene" id="TraesCS6B02G405500.1">
    <property type="protein sequence ID" value="TraesCS6B02G405500.1"/>
    <property type="gene ID" value="TraesCS6B02G405500"/>
</dbReference>
<evidence type="ECO:0000313" key="1">
    <source>
        <dbReference type="EnsemblPlants" id="TraesCS6B02G405500.1"/>
    </source>
</evidence>
<protein>
    <recommendedName>
        <fullName evidence="3">F-box domain-containing protein</fullName>
    </recommendedName>
</protein>
<dbReference type="InterPro" id="IPR036047">
    <property type="entry name" value="F-box-like_dom_sf"/>
</dbReference>
<dbReference type="InterPro" id="IPR053781">
    <property type="entry name" value="F-box_AtFBL13-like"/>
</dbReference>
<dbReference type="CDD" id="cd22160">
    <property type="entry name" value="F-box_AtFBL13-like"/>
    <property type="match status" value="1"/>
</dbReference>
<dbReference type="AlphaFoldDB" id="A0A3B6PU97"/>
<evidence type="ECO:0000313" key="2">
    <source>
        <dbReference type="Proteomes" id="UP000019116"/>
    </source>
</evidence>
<reference evidence="1" key="1">
    <citation type="submission" date="2018-08" db="EMBL/GenBank/DDBJ databases">
        <authorList>
            <person name="Rossello M."/>
        </authorList>
    </citation>
    <scope>NUCLEOTIDE SEQUENCE [LARGE SCALE GENOMIC DNA]</scope>
    <source>
        <strain evidence="1">cv. Chinese Spring</strain>
    </source>
</reference>
<dbReference type="Gramene" id="TraesCAD_scaffold_089738_01G000200.1">
    <property type="protein sequence ID" value="TraesCAD_scaffold_089738_01G000200.1"/>
    <property type="gene ID" value="TraesCAD_scaffold_089738_01G000200"/>
</dbReference>
<dbReference type="Gramene" id="TraesNOR6B03G03656130.1">
    <property type="protein sequence ID" value="TraesNOR6B03G03656130.1"/>
    <property type="gene ID" value="TraesNOR6B03G03656130"/>
</dbReference>
<dbReference type="Gramene" id="TraesWEE_scaffold_103536_01G000400.1">
    <property type="protein sequence ID" value="TraesWEE_scaffold_103536_01G000400.1"/>
    <property type="gene ID" value="TraesWEE_scaffold_103536_01G000400"/>
</dbReference>
<dbReference type="Gramene" id="TraesRN6B0101121000.1">
    <property type="protein sequence ID" value="TraesRN6B0101121000.1"/>
    <property type="gene ID" value="TraesRN6B0101121000"/>
</dbReference>
<sequence>MAAKGSKDRLGDLTDDLLRHVLSLLPPEDALKTCVLDTRWRELWRRTTSMHFDATHCERCEQLVKLFIQLRGNSPLPKCEISTSSDDHPHHADFIYTNTELLIDYALECQVKELLLKADHIDDGAIILDMPLISRHLKILHLEDVTCSALNFSGCQVLEELKMEHCEIYAHKISSKSLKRLCITEQCSVPQEFHIQIFAPDLISLQISNFHGATPFLGDMPFLVTAYIGLCDGCHDSCEKNLRGCDFDECGCHAYPAEGGVLLNGLSNAVHLELIAYPMMFIYQWDLECCPLFGTLKTLLLNEWFTTIDLVCILRCSPLLERLTLQLCDTKNLVGATTSPETIDQSFVCSHLEVVKIECRKVDVGIRKILNILSTFGVDDKKINIKEKCSHSYRFSFEKYGVLLSLVAPEMCAPP</sequence>
<dbReference type="InterPro" id="IPR053197">
    <property type="entry name" value="F-box_SCFL_complex_component"/>
</dbReference>
<dbReference type="Gramene" id="TraesCS6B03G1144800.1">
    <property type="protein sequence ID" value="TraesCS6B03G1144800.1.CDS"/>
    <property type="gene ID" value="TraesCS6B03G1144800"/>
</dbReference>
<dbReference type="Gramene" id="TraesPARA_EIv1.0_2104590.1">
    <property type="protein sequence ID" value="TraesPARA_EIv1.0_2104590.1.CDS"/>
    <property type="gene ID" value="TraesPARA_EIv1.0_2104590"/>
</dbReference>
<keyword evidence="2" id="KW-1185">Reference proteome</keyword>
<dbReference type="EnsemblPlants" id="TraesCS6B02G405500.1">
    <property type="protein sequence ID" value="TraesCS6B02G405500.1"/>
    <property type="gene ID" value="TraesCS6B02G405500"/>
</dbReference>
<evidence type="ECO:0008006" key="3">
    <source>
        <dbReference type="Google" id="ProtNLM"/>
    </source>
</evidence>
<dbReference type="SUPFAM" id="SSF52047">
    <property type="entry name" value="RNI-like"/>
    <property type="match status" value="1"/>
</dbReference>
<dbReference type="Gramene" id="TraesROB_scaffold_053195_01G000200.1">
    <property type="protein sequence ID" value="TraesROB_scaffold_053195_01G000200.1"/>
    <property type="gene ID" value="TraesROB_scaffold_053195_01G000200"/>
</dbReference>
<dbReference type="Gramene" id="TraesCLE_scaffold_119257_01G000200.1">
    <property type="protein sequence ID" value="TraesCLE_scaffold_119257_01G000200.1"/>
    <property type="gene ID" value="TraesCLE_scaffold_119257_01G000200"/>
</dbReference>
<organism evidence="1">
    <name type="scientific">Triticum aestivum</name>
    <name type="common">Wheat</name>
    <dbReference type="NCBI Taxonomy" id="4565"/>
    <lineage>
        <taxon>Eukaryota</taxon>
        <taxon>Viridiplantae</taxon>
        <taxon>Streptophyta</taxon>
        <taxon>Embryophyta</taxon>
        <taxon>Tracheophyta</taxon>
        <taxon>Spermatophyta</taxon>
        <taxon>Magnoliopsida</taxon>
        <taxon>Liliopsida</taxon>
        <taxon>Poales</taxon>
        <taxon>Poaceae</taxon>
        <taxon>BOP clade</taxon>
        <taxon>Pooideae</taxon>
        <taxon>Triticodae</taxon>
        <taxon>Triticeae</taxon>
        <taxon>Triticinae</taxon>
        <taxon>Triticum</taxon>
    </lineage>
</organism>
<dbReference type="OMA" id="CRKVDVG"/>